<keyword evidence="2" id="KW-1185">Reference proteome</keyword>
<evidence type="ECO:0000313" key="2">
    <source>
        <dbReference type="Proteomes" id="UP000075903"/>
    </source>
</evidence>
<dbReference type="Proteomes" id="UP000075903">
    <property type="component" value="Unassembled WGS sequence"/>
</dbReference>
<evidence type="ECO:0000313" key="1">
    <source>
        <dbReference type="EnsemblMetazoa" id="AMEM001858-PA"/>
    </source>
</evidence>
<proteinExistence type="predicted"/>
<accession>A0A182UQG0</accession>
<name>A0A182UQG0_ANOME</name>
<reference evidence="1" key="1">
    <citation type="submission" date="2020-05" db="UniProtKB">
        <authorList>
            <consortium name="EnsemblMetazoa"/>
        </authorList>
    </citation>
    <scope>IDENTIFICATION</scope>
    <source>
        <strain evidence="1">MAF</strain>
    </source>
</reference>
<dbReference type="VEuPathDB" id="VectorBase:AMEM21_010577"/>
<sequence length="135" mass="14886">MYFTYDAERHPRNHSDFCDDKYPSHVNKRTPLTRLLGCDMVADFVSLWAEDMHPLYKGVEANFLYAIKSSAVMIVERLVGGRTDWFGTAKEPGLKVVLAETEAGVVLVMVVVVVADAGQSASSNGSTSPLMNIFL</sequence>
<protein>
    <submittedName>
        <fullName evidence="1">Uncharacterized protein</fullName>
    </submittedName>
</protein>
<dbReference type="AlphaFoldDB" id="A0A182UQG0"/>
<organism evidence="1 2">
    <name type="scientific">Anopheles merus</name>
    <name type="common">Mosquito</name>
    <dbReference type="NCBI Taxonomy" id="30066"/>
    <lineage>
        <taxon>Eukaryota</taxon>
        <taxon>Metazoa</taxon>
        <taxon>Ecdysozoa</taxon>
        <taxon>Arthropoda</taxon>
        <taxon>Hexapoda</taxon>
        <taxon>Insecta</taxon>
        <taxon>Pterygota</taxon>
        <taxon>Neoptera</taxon>
        <taxon>Endopterygota</taxon>
        <taxon>Diptera</taxon>
        <taxon>Nematocera</taxon>
        <taxon>Culicoidea</taxon>
        <taxon>Culicidae</taxon>
        <taxon>Anophelinae</taxon>
        <taxon>Anopheles</taxon>
    </lineage>
</organism>
<dbReference type="EnsemblMetazoa" id="AMEM001858-RA">
    <property type="protein sequence ID" value="AMEM001858-PA"/>
    <property type="gene ID" value="AMEM001858"/>
</dbReference>
<dbReference type="VEuPathDB" id="VectorBase:AMEM001858"/>